<keyword evidence="3" id="KW-1185">Reference proteome</keyword>
<dbReference type="RefSeq" id="WP_136550308.1">
    <property type="nucleotide sequence ID" value="NZ_CP031093.1"/>
</dbReference>
<feature type="chain" id="PRO_5020637191" evidence="1">
    <location>
        <begin position="23"/>
        <end position="727"/>
    </location>
</feature>
<dbReference type="EMBL" id="CP031093">
    <property type="protein sequence ID" value="QCF27596.1"/>
    <property type="molecule type" value="Genomic_DNA"/>
</dbReference>
<gene>
    <name evidence="2" type="ORF">soil367_17635</name>
</gene>
<sequence>MDLKLKFRQAALMFAISSTLVACSGGGGDSDDDSVSGGSDGGDGGVKLVGMVKVIDGYLAGAEVYADQNGNGAIDAGEPLLGETDTRGNFVVPEDYRSTDLAAKAVAGSTVDLDSGVIKADFVLSSEGGSAVITPFTHLANLTGVSLDQIAAELGVDPSLVRGDYIAAKASNESQAKKAHAAARYIVSELIKETSAATIRSSLPAVSSRIDELVAAGTNADDINLAYETDGSIANGPSTRLAYTQDMLLSVPQWTWFNLGDDGNLTQGFMRFTADNQVCVQSQPFHLVNDVDPLHDEVCVTGYEISPDGKLTTQLMTDDGAYSLVYVDRNQVDGETVVTSLAVSDSGALVWTDSRTELKAPESFAVDGTADYHFVFDDDSAAEVVEAHFTTDRFEVNGSDIYSVAGQDIELNRGVFKNTDGIVHHTWKGEPVADVVAFDDPDSELVHVRIQPTDGDNYEEFLLTYRHTPDLDLMYNGRTENSGISLLNESLFLQSRNETLARVIFEQWSAKVPDLDIEGTWYFGTGGNDPLHAVTFLPNGQFAMLIAGEAVSDGESGAEWGSYIWDHETDEFEASVSIDSNGTWGFSSGGLGLFDIDATGRTAEYTDEADEETVGLVRVVTDPENSLIGTWYDTVDGSDAVDAVITFFPDGRYLLGHSGVGEEGCLGIDHGSYQWDQSTSAISVAPITTTTECNLHDTDDPILSATVTDGQLVLQSAGDSVSLSRVE</sequence>
<evidence type="ECO:0000256" key="1">
    <source>
        <dbReference type="SAM" id="SignalP"/>
    </source>
</evidence>
<feature type="signal peptide" evidence="1">
    <location>
        <begin position="1"/>
        <end position="22"/>
    </location>
</feature>
<dbReference type="KEGG" id="hmi:soil367_17635"/>
<keyword evidence="1" id="KW-0732">Signal</keyword>
<name>A0A4P7XK72_9ALTE</name>
<reference evidence="2 3" key="1">
    <citation type="submission" date="2018-07" db="EMBL/GenBank/DDBJ databases">
        <title>Marsedoiliclastica nanhaica gen. nov. sp. nov., a novel marine hydrocarbonoclastic bacterium isolated from an in-situ enriched hydrocarbon-degrading consortium in deep-sea sediment.</title>
        <authorList>
            <person name="Dong C."/>
            <person name="Ma T."/>
            <person name="Liu R."/>
            <person name="Shao Z."/>
        </authorList>
    </citation>
    <scope>NUCLEOTIDE SEQUENCE [LARGE SCALE GENOMIC DNA]</scope>
    <source>
        <strain evidence="3">soil36-7</strain>
    </source>
</reference>
<dbReference type="PROSITE" id="PS51257">
    <property type="entry name" value="PROKAR_LIPOPROTEIN"/>
    <property type="match status" value="1"/>
</dbReference>
<dbReference type="AlphaFoldDB" id="A0A4P7XK72"/>
<evidence type="ECO:0000313" key="3">
    <source>
        <dbReference type="Proteomes" id="UP000298049"/>
    </source>
</evidence>
<organism evidence="2 3">
    <name type="scientific">Hydrocarboniclastica marina</name>
    <dbReference type="NCBI Taxonomy" id="2259620"/>
    <lineage>
        <taxon>Bacteria</taxon>
        <taxon>Pseudomonadati</taxon>
        <taxon>Pseudomonadota</taxon>
        <taxon>Gammaproteobacteria</taxon>
        <taxon>Alteromonadales</taxon>
        <taxon>Alteromonadaceae</taxon>
        <taxon>Hydrocarboniclastica</taxon>
    </lineage>
</organism>
<proteinExistence type="predicted"/>
<accession>A0A4P7XK72</accession>
<protein>
    <submittedName>
        <fullName evidence="2">Uncharacterized protein</fullName>
    </submittedName>
</protein>
<dbReference type="Proteomes" id="UP000298049">
    <property type="component" value="Chromosome"/>
</dbReference>
<dbReference type="OrthoDB" id="9800417at2"/>
<evidence type="ECO:0000313" key="2">
    <source>
        <dbReference type="EMBL" id="QCF27596.1"/>
    </source>
</evidence>